<name>A0A834TVS3_9FABA</name>
<evidence type="ECO:0000256" key="6">
    <source>
        <dbReference type="ARBA" id="ARBA00022729"/>
    </source>
</evidence>
<evidence type="ECO:0000256" key="2">
    <source>
        <dbReference type="ARBA" id="ARBA00008963"/>
    </source>
</evidence>
<comment type="subcellular location">
    <subcellularLocation>
        <location evidence="1">Secreted</location>
        <location evidence="1">Extracellular space</location>
        <location evidence="1">Apoplast</location>
    </subcellularLocation>
</comment>
<dbReference type="GO" id="GO:1901371">
    <property type="term" value="P:regulation of leaf morphogenesis"/>
    <property type="evidence" value="ECO:0007669"/>
    <property type="project" value="TreeGrafter"/>
</dbReference>
<dbReference type="PANTHER" id="PTHR33348:SF40">
    <property type="entry name" value="PRECURSOR OF CEP3"/>
    <property type="match status" value="1"/>
</dbReference>
<organism evidence="8 9">
    <name type="scientific">Senna tora</name>
    <dbReference type="NCBI Taxonomy" id="362788"/>
    <lineage>
        <taxon>Eukaryota</taxon>
        <taxon>Viridiplantae</taxon>
        <taxon>Streptophyta</taxon>
        <taxon>Embryophyta</taxon>
        <taxon>Tracheophyta</taxon>
        <taxon>Spermatophyta</taxon>
        <taxon>Magnoliopsida</taxon>
        <taxon>eudicotyledons</taxon>
        <taxon>Gunneridae</taxon>
        <taxon>Pentapetalae</taxon>
        <taxon>rosids</taxon>
        <taxon>fabids</taxon>
        <taxon>Fabales</taxon>
        <taxon>Fabaceae</taxon>
        <taxon>Caesalpinioideae</taxon>
        <taxon>Cassia clade</taxon>
        <taxon>Senna</taxon>
    </lineage>
</organism>
<dbReference type="OrthoDB" id="1863260at2759"/>
<dbReference type="EMBL" id="JAAIUW010000006">
    <property type="protein sequence ID" value="KAF7828744.1"/>
    <property type="molecule type" value="Genomic_DNA"/>
</dbReference>
<keyword evidence="6" id="KW-0732">Signal</keyword>
<evidence type="ECO:0000256" key="4">
    <source>
        <dbReference type="ARBA" id="ARBA00022525"/>
    </source>
</evidence>
<comment type="similarity">
    <text evidence="2">Belongs to the C-terminally encoded plant signaling peptide (CEP) family.</text>
</comment>
<evidence type="ECO:0000256" key="3">
    <source>
        <dbReference type="ARBA" id="ARBA00022523"/>
    </source>
</evidence>
<dbReference type="PANTHER" id="PTHR33348">
    <property type="entry name" value="PRECURSOR OF CEP5"/>
    <property type="match status" value="1"/>
</dbReference>
<comment type="caution">
    <text evidence="8">The sequence shown here is derived from an EMBL/GenBank/DDBJ whole genome shotgun (WGS) entry which is preliminary data.</text>
</comment>
<evidence type="ECO:0000256" key="1">
    <source>
        <dbReference type="ARBA" id="ARBA00004271"/>
    </source>
</evidence>
<keyword evidence="5" id="KW-0372">Hormone</keyword>
<evidence type="ECO:0000313" key="8">
    <source>
        <dbReference type="EMBL" id="KAF7828744.1"/>
    </source>
</evidence>
<gene>
    <name evidence="8" type="ORF">G2W53_019908</name>
</gene>
<dbReference type="GO" id="GO:0005179">
    <property type="term" value="F:hormone activity"/>
    <property type="evidence" value="ECO:0007669"/>
    <property type="project" value="UniProtKB-KW"/>
</dbReference>
<evidence type="ECO:0000256" key="5">
    <source>
        <dbReference type="ARBA" id="ARBA00022702"/>
    </source>
</evidence>
<dbReference type="InterPro" id="IPR033250">
    <property type="entry name" value="CEP"/>
</dbReference>
<dbReference type="GO" id="GO:0048046">
    <property type="term" value="C:apoplast"/>
    <property type="evidence" value="ECO:0007669"/>
    <property type="project" value="UniProtKB-SubCell"/>
</dbReference>
<sequence length="71" mass="7995">MQVVDARRLRSHHHQLCKECSKFKDGMKNNNVAVVVGDHGSSRKKRIEYEVDDFRPTSPGHSPGVGHSINN</sequence>
<protein>
    <submittedName>
        <fullName evidence="8">Putative encoded peptide</fullName>
    </submittedName>
</protein>
<dbReference type="GO" id="GO:1902025">
    <property type="term" value="P:nitrate import"/>
    <property type="evidence" value="ECO:0007669"/>
    <property type="project" value="TreeGrafter"/>
</dbReference>
<dbReference type="GO" id="GO:0048364">
    <property type="term" value="P:root development"/>
    <property type="evidence" value="ECO:0007669"/>
    <property type="project" value="InterPro"/>
</dbReference>
<keyword evidence="7" id="KW-0379">Hydroxylation</keyword>
<keyword evidence="3" id="KW-0052">Apoplast</keyword>
<dbReference type="Proteomes" id="UP000634136">
    <property type="component" value="Unassembled WGS sequence"/>
</dbReference>
<keyword evidence="4" id="KW-0964">Secreted</keyword>
<dbReference type="GO" id="GO:0006995">
    <property type="term" value="P:cellular response to nitrogen starvation"/>
    <property type="evidence" value="ECO:0007669"/>
    <property type="project" value="UniProtKB-ARBA"/>
</dbReference>
<proteinExistence type="inferred from homology"/>
<dbReference type="GO" id="GO:2000280">
    <property type="term" value="P:regulation of root development"/>
    <property type="evidence" value="ECO:0007669"/>
    <property type="project" value="TreeGrafter"/>
</dbReference>
<evidence type="ECO:0000313" key="9">
    <source>
        <dbReference type="Proteomes" id="UP000634136"/>
    </source>
</evidence>
<keyword evidence="9" id="KW-1185">Reference proteome</keyword>
<evidence type="ECO:0000256" key="7">
    <source>
        <dbReference type="ARBA" id="ARBA00023278"/>
    </source>
</evidence>
<reference evidence="8" key="1">
    <citation type="submission" date="2020-09" db="EMBL/GenBank/DDBJ databases">
        <title>Genome-Enabled Discovery of Anthraquinone Biosynthesis in Senna tora.</title>
        <authorList>
            <person name="Kang S.-H."/>
            <person name="Pandey R.P."/>
            <person name="Lee C.-M."/>
            <person name="Sim J.-S."/>
            <person name="Jeong J.-T."/>
            <person name="Choi B.-S."/>
            <person name="Jung M."/>
            <person name="Ginzburg D."/>
            <person name="Zhao K."/>
            <person name="Won S.Y."/>
            <person name="Oh T.-J."/>
            <person name="Yu Y."/>
            <person name="Kim N.-H."/>
            <person name="Lee O.R."/>
            <person name="Lee T.-H."/>
            <person name="Bashyal P."/>
            <person name="Kim T.-S."/>
            <person name="Lee W.-H."/>
            <person name="Kawkins C."/>
            <person name="Kim C.-K."/>
            <person name="Kim J.S."/>
            <person name="Ahn B.O."/>
            <person name="Rhee S.Y."/>
            <person name="Sohng J.K."/>
        </authorList>
    </citation>
    <scope>NUCLEOTIDE SEQUENCE</scope>
    <source>
        <tissue evidence="8">Leaf</tissue>
    </source>
</reference>
<accession>A0A834TVS3</accession>
<dbReference type="AlphaFoldDB" id="A0A834TVS3"/>